<dbReference type="Proteomes" id="UP001302321">
    <property type="component" value="Unassembled WGS sequence"/>
</dbReference>
<evidence type="ECO:0000313" key="3">
    <source>
        <dbReference type="Proteomes" id="UP001302321"/>
    </source>
</evidence>
<proteinExistence type="predicted"/>
<dbReference type="EMBL" id="MU866779">
    <property type="protein sequence ID" value="KAK4170770.1"/>
    <property type="molecule type" value="Genomic_DNA"/>
</dbReference>
<evidence type="ECO:0000313" key="2">
    <source>
        <dbReference type="EMBL" id="KAK4170770.1"/>
    </source>
</evidence>
<feature type="region of interest" description="Disordered" evidence="1">
    <location>
        <begin position="20"/>
        <end position="77"/>
    </location>
</feature>
<gene>
    <name evidence="2" type="ORF">QBC36DRAFT_341339</name>
</gene>
<protein>
    <submittedName>
        <fullName evidence="2">Uncharacterized protein</fullName>
    </submittedName>
</protein>
<name>A0AAN7A2B8_9PEZI</name>
<evidence type="ECO:0000256" key="1">
    <source>
        <dbReference type="SAM" id="MobiDB-lite"/>
    </source>
</evidence>
<reference evidence="2" key="2">
    <citation type="submission" date="2023-05" db="EMBL/GenBank/DDBJ databases">
        <authorList>
            <consortium name="Lawrence Berkeley National Laboratory"/>
            <person name="Steindorff A."/>
            <person name="Hensen N."/>
            <person name="Bonometti L."/>
            <person name="Westerberg I."/>
            <person name="Brannstrom I.O."/>
            <person name="Guillou S."/>
            <person name="Cros-Aarteil S."/>
            <person name="Calhoun S."/>
            <person name="Haridas S."/>
            <person name="Kuo A."/>
            <person name="Mondo S."/>
            <person name="Pangilinan J."/>
            <person name="Riley R."/>
            <person name="Labutti K."/>
            <person name="Andreopoulos B."/>
            <person name="Lipzen A."/>
            <person name="Chen C."/>
            <person name="Yanf M."/>
            <person name="Daum C."/>
            <person name="Ng V."/>
            <person name="Clum A."/>
            <person name="Ohm R."/>
            <person name="Martin F."/>
            <person name="Silar P."/>
            <person name="Natvig D."/>
            <person name="Lalanne C."/>
            <person name="Gautier V."/>
            <person name="Ament-Velasquez S.L."/>
            <person name="Kruys A."/>
            <person name="Hutchinson M.I."/>
            <person name="Powell A.J."/>
            <person name="Barry K."/>
            <person name="Miller A.N."/>
            <person name="Grigoriev I.V."/>
            <person name="Debuchy R."/>
            <person name="Gladieux P."/>
            <person name="Thoren M.H."/>
            <person name="Johannesson H."/>
        </authorList>
    </citation>
    <scope>NUCLEOTIDE SEQUENCE</scope>
    <source>
        <strain evidence="2">CBS 892.96</strain>
    </source>
</reference>
<comment type="caution">
    <text evidence="2">The sequence shown here is derived from an EMBL/GenBank/DDBJ whole genome shotgun (WGS) entry which is preliminary data.</text>
</comment>
<keyword evidence="3" id="KW-1185">Reference proteome</keyword>
<dbReference type="AlphaFoldDB" id="A0AAN7A2B8"/>
<feature type="compositionally biased region" description="Basic and acidic residues" evidence="1">
    <location>
        <begin position="34"/>
        <end position="45"/>
    </location>
</feature>
<reference evidence="2" key="1">
    <citation type="journal article" date="2023" name="Mol. Phylogenet. Evol.">
        <title>Genome-scale phylogeny and comparative genomics of the fungal order Sordariales.</title>
        <authorList>
            <person name="Hensen N."/>
            <person name="Bonometti L."/>
            <person name="Westerberg I."/>
            <person name="Brannstrom I.O."/>
            <person name="Guillou S."/>
            <person name="Cros-Aarteil S."/>
            <person name="Calhoun S."/>
            <person name="Haridas S."/>
            <person name="Kuo A."/>
            <person name="Mondo S."/>
            <person name="Pangilinan J."/>
            <person name="Riley R."/>
            <person name="LaButti K."/>
            <person name="Andreopoulos B."/>
            <person name="Lipzen A."/>
            <person name="Chen C."/>
            <person name="Yan M."/>
            <person name="Daum C."/>
            <person name="Ng V."/>
            <person name="Clum A."/>
            <person name="Steindorff A."/>
            <person name="Ohm R.A."/>
            <person name="Martin F."/>
            <person name="Silar P."/>
            <person name="Natvig D.O."/>
            <person name="Lalanne C."/>
            <person name="Gautier V."/>
            <person name="Ament-Velasquez S.L."/>
            <person name="Kruys A."/>
            <person name="Hutchinson M.I."/>
            <person name="Powell A.J."/>
            <person name="Barry K."/>
            <person name="Miller A.N."/>
            <person name="Grigoriev I.V."/>
            <person name="Debuchy R."/>
            <person name="Gladieux P."/>
            <person name="Hiltunen Thoren M."/>
            <person name="Johannesson H."/>
        </authorList>
    </citation>
    <scope>NUCLEOTIDE SEQUENCE</scope>
    <source>
        <strain evidence="2">CBS 892.96</strain>
    </source>
</reference>
<accession>A0AAN7A2B8</accession>
<organism evidence="2 3">
    <name type="scientific">Triangularia setosa</name>
    <dbReference type="NCBI Taxonomy" id="2587417"/>
    <lineage>
        <taxon>Eukaryota</taxon>
        <taxon>Fungi</taxon>
        <taxon>Dikarya</taxon>
        <taxon>Ascomycota</taxon>
        <taxon>Pezizomycotina</taxon>
        <taxon>Sordariomycetes</taxon>
        <taxon>Sordariomycetidae</taxon>
        <taxon>Sordariales</taxon>
        <taxon>Podosporaceae</taxon>
        <taxon>Triangularia</taxon>
    </lineage>
</organism>
<sequence length="77" mass="8947">MTDSQKISCPAYLCMRSRMDQFRHPRYPTVRSNHGRDDHTPETQRRKPSAGRTSLRGRTLTSSIDSTAEEIRGDEYF</sequence>